<dbReference type="Gene3D" id="3.40.50.300">
    <property type="entry name" value="P-loop containing nucleotide triphosphate hydrolases"/>
    <property type="match status" value="2"/>
</dbReference>
<dbReference type="PANTHER" id="PTHR32114">
    <property type="entry name" value="ABC TRANSPORTER ABCH.3"/>
    <property type="match status" value="1"/>
</dbReference>
<evidence type="ECO:0000259" key="2">
    <source>
        <dbReference type="Pfam" id="PF13476"/>
    </source>
</evidence>
<organism evidence="3 4">
    <name type="scientific">Rhizobium jaguaris</name>
    <dbReference type="NCBI Taxonomy" id="1312183"/>
    <lineage>
        <taxon>Bacteria</taxon>
        <taxon>Pseudomonadati</taxon>
        <taxon>Pseudomonadota</taxon>
        <taxon>Alphaproteobacteria</taxon>
        <taxon>Hyphomicrobiales</taxon>
        <taxon>Rhizobiaceae</taxon>
        <taxon>Rhizobium/Agrobacterium group</taxon>
        <taxon>Rhizobium</taxon>
    </lineage>
</organism>
<dbReference type="GO" id="GO:0016887">
    <property type="term" value="F:ATP hydrolysis activity"/>
    <property type="evidence" value="ECO:0007669"/>
    <property type="project" value="InterPro"/>
</dbReference>
<keyword evidence="3" id="KW-0614">Plasmid</keyword>
<feature type="coiled-coil region" evidence="1">
    <location>
        <begin position="448"/>
        <end position="475"/>
    </location>
</feature>
<dbReference type="GO" id="GO:0006302">
    <property type="term" value="P:double-strand break repair"/>
    <property type="evidence" value="ECO:0007669"/>
    <property type="project" value="InterPro"/>
</dbReference>
<keyword evidence="4" id="KW-1185">Reference proteome</keyword>
<geneLocation type="plasmid" evidence="4">
    <name>prccge525a</name>
</geneLocation>
<dbReference type="InterPro" id="IPR027417">
    <property type="entry name" value="P-loop_NTPase"/>
</dbReference>
<evidence type="ECO:0000313" key="4">
    <source>
        <dbReference type="Proteomes" id="UP000282195"/>
    </source>
</evidence>
<sequence>MSEIFLSRIVIQDFRTFGDFAIDIPAAPGLVLLTGTNGLGKSSFFDAIEWGLTNRIRRFEPYINKGRKKLVEKDYLTRRGAEPGSHSVALTFSDGDAVERSATGGTAMADIVAQLARPDRRTINDLGTYLALTHFLGQAAQQRFTSRDPQDQWQALKGPSGIDRLERVRAGLRGRATIAAFTRRLDAEQGVVATLDREIADWQGWIARLERLRAAARATGVLTADEVAARIDRLENDLQQLAAGQPLAITSEGIGPRLAAIADRIDEALRTTGERKAALEGLSAQFLVSQAEGRLDHPSLLRLRSVISDARARLDLASQLVGSTGAAVTAQTAAIATIDQNIAVLDAARTDFARRAQLAELISTEQQDRTSLTEAIAAHRTTIVEADAKISQHGEASAEVARLRSLAASARTLNEAMADCLDLEAESGAAESALTQGREAAARAASELVPLETQLADLDSKIADAERERAEADRHASAISAALSQLASHIHEDDTNCPVCQTPFEPGALKALADAAASGSDHRLAQADDALEALRSTRPPLGDEIHRLRGVVAAVEGLERGARTAADALTNARTSIAQTLATAPESDLAALTATRARDADAALAAAEAALAPLSANAAAATEQRSSVAADLDELIARDNQLGARLVQYQAEDKACADRIAARNLSNATIGDIETRLTAERKRREDARARLAQLSEAASSASADVQREQAALDLAQRDLAAAEAARTSSEQAAQQMQQRWTRAGLNDIPSQAEYDRGLSAIEALLASLRSLAERQLVLGRENEDALLQTEIDEIAASMRATGGDDGVRDPAAYLAALQTRLDAARAAVKLTTAARSAVNRYSEDLQKQADDFSARVLDPLNTVIDDFNEAMLSTPGESIQFKADTRVDATSFGMALRYREKVANAIETKKDLPPQVVLSEGQLAANGFSILCAASTAYPWSRWRALLLDDPLQHNDIIHTAAFVDVMRNMVELNGYQLIMSSHDRGESEFIARKFDAAGLPCSTVLLTAPSDKGVVWNAPEHNKAARRILRKNAQPPSASSA</sequence>
<dbReference type="SUPFAM" id="SSF52540">
    <property type="entry name" value="P-loop containing nucleoside triphosphate hydrolases"/>
    <property type="match status" value="1"/>
</dbReference>
<accession>A0A387G1B9</accession>
<dbReference type="Proteomes" id="UP000282195">
    <property type="component" value="Plasmid pRCCGE525a"/>
</dbReference>
<protein>
    <recommendedName>
        <fullName evidence="2">Rad50/SbcC-type AAA domain-containing protein</fullName>
    </recommendedName>
</protein>
<feature type="coiled-coil region" evidence="1">
    <location>
        <begin position="676"/>
        <end position="738"/>
    </location>
</feature>
<gene>
    <name evidence="3" type="ORF">CCGE525_36920</name>
</gene>
<keyword evidence="1" id="KW-0175">Coiled coil</keyword>
<dbReference type="RefSeq" id="WP_120709230.1">
    <property type="nucleotide sequence ID" value="NZ_CP032697.1"/>
</dbReference>
<dbReference type="PANTHER" id="PTHR32114:SF2">
    <property type="entry name" value="ABC TRANSPORTER ABCH.3"/>
    <property type="match status" value="1"/>
</dbReference>
<evidence type="ECO:0000256" key="1">
    <source>
        <dbReference type="SAM" id="Coils"/>
    </source>
</evidence>
<proteinExistence type="predicted"/>
<evidence type="ECO:0000313" key="3">
    <source>
        <dbReference type="EMBL" id="AYG64338.1"/>
    </source>
</evidence>
<reference evidence="3 4" key="1">
    <citation type="submission" date="2018-10" db="EMBL/GenBank/DDBJ databases">
        <title>Rhizobium etli, R. leguminosarum and a new Rhizobium genospecies from Phaseolus dumosus.</title>
        <authorList>
            <person name="Ramirez-Puebla S.T."/>
            <person name="Rogel-Hernandez M.A."/>
            <person name="Guerrero G."/>
            <person name="Ormeno-Orrillo E."/>
            <person name="Martinez-Romero J.C."/>
            <person name="Negrete-Yankelevich S."/>
            <person name="Martinez-Romero E."/>
        </authorList>
    </citation>
    <scope>NUCLEOTIDE SEQUENCE [LARGE SCALE GENOMIC DNA]</scope>
    <source>
        <strain evidence="3 4">CCGE525</strain>
        <plasmid evidence="4">prccge525a</plasmid>
    </source>
</reference>
<dbReference type="OrthoDB" id="9795626at2"/>
<dbReference type="AlphaFoldDB" id="A0A387G1B9"/>
<dbReference type="KEGG" id="rjg:CCGE525_36920"/>
<dbReference type="InterPro" id="IPR038729">
    <property type="entry name" value="Rad50/SbcC_AAA"/>
</dbReference>
<name>A0A387G1B9_9HYPH</name>
<dbReference type="Pfam" id="PF13476">
    <property type="entry name" value="AAA_23"/>
    <property type="match status" value="1"/>
</dbReference>
<dbReference type="EMBL" id="CP032697">
    <property type="protein sequence ID" value="AYG64338.1"/>
    <property type="molecule type" value="Genomic_DNA"/>
</dbReference>
<feature type="domain" description="Rad50/SbcC-type AAA" evidence="2">
    <location>
        <begin position="8"/>
        <end position="98"/>
    </location>
</feature>